<dbReference type="InterPro" id="IPR038404">
    <property type="entry name" value="TRAP_DctP_sf"/>
</dbReference>
<dbReference type="RefSeq" id="WP_072603525.1">
    <property type="nucleotide sequence ID" value="NZ_CP018171.1"/>
</dbReference>
<accession>A0A1L3SQG9</accession>
<dbReference type="KEGG" id="meso:BSQ44_09905"/>
<evidence type="ECO:0008006" key="4">
    <source>
        <dbReference type="Google" id="ProtNLM"/>
    </source>
</evidence>
<dbReference type="STRING" id="1670800.BSQ44_09905"/>
<dbReference type="PANTHER" id="PTHR33376:SF15">
    <property type="entry name" value="BLL6794 PROTEIN"/>
    <property type="match status" value="1"/>
</dbReference>
<protein>
    <recommendedName>
        <fullName evidence="4">C4-dicarboxylate ABC transporter substrate-binding protein</fullName>
    </recommendedName>
</protein>
<dbReference type="GO" id="GO:0055085">
    <property type="term" value="P:transmembrane transport"/>
    <property type="evidence" value="ECO:0007669"/>
    <property type="project" value="InterPro"/>
</dbReference>
<keyword evidence="1" id="KW-0732">Signal</keyword>
<dbReference type="NCBIfam" id="NF037995">
    <property type="entry name" value="TRAP_S1"/>
    <property type="match status" value="1"/>
</dbReference>
<evidence type="ECO:0000256" key="1">
    <source>
        <dbReference type="ARBA" id="ARBA00022729"/>
    </source>
</evidence>
<proteinExistence type="predicted"/>
<dbReference type="OrthoDB" id="6114763at2"/>
<dbReference type="Gene3D" id="3.40.190.170">
    <property type="entry name" value="Bacterial extracellular solute-binding protein, family 7"/>
    <property type="match status" value="1"/>
</dbReference>
<dbReference type="EMBL" id="CP018171">
    <property type="protein sequence ID" value="APH71644.1"/>
    <property type="molecule type" value="Genomic_DNA"/>
</dbReference>
<dbReference type="AlphaFoldDB" id="A0A1L3SQG9"/>
<evidence type="ECO:0000313" key="2">
    <source>
        <dbReference type="EMBL" id="APH71644.1"/>
    </source>
</evidence>
<name>A0A1L3SQG9_9HYPH</name>
<organism evidence="2 3">
    <name type="scientific">Aquibium oceanicum</name>
    <dbReference type="NCBI Taxonomy" id="1670800"/>
    <lineage>
        <taxon>Bacteria</taxon>
        <taxon>Pseudomonadati</taxon>
        <taxon>Pseudomonadota</taxon>
        <taxon>Alphaproteobacteria</taxon>
        <taxon>Hyphomicrobiales</taxon>
        <taxon>Phyllobacteriaceae</taxon>
        <taxon>Aquibium</taxon>
    </lineage>
</organism>
<sequence length="356" mass="38394">MLEKMVKAAAAACIGGALAGAPGAIAQEKISLTAGSGLALASVGTSELANYFLPEVNRRLAEGGRYQIEWTTGWGGTIAGQFDMFEAVEDGIVDIAYVNTLHEGAKLPLEQVTFVTPYGVNDLKSAMSIFNALRERIPAMDEQFLKHNQRRLAVVGLHNYDILSTFSIERYEDLSGRKIGAPGLAANWLTGTGAVPVTGALSEYYNSLKTGVYDGILMFQSGLASFKFYEVAPIVTRVGFGSQIVSNITINEDVWQGLPQEVRDVLGEVASEYEDRLASRTIEQASAGLKTAQEKGATVVAMSKDEVRRMAQVLPNIAKTWAAEADSQGLPGTEVLNTYMQLSRDAGVELLRDWAE</sequence>
<dbReference type="Proteomes" id="UP000182840">
    <property type="component" value="Chromosome"/>
</dbReference>
<dbReference type="Pfam" id="PF03480">
    <property type="entry name" value="DctP"/>
    <property type="match status" value="1"/>
</dbReference>
<keyword evidence="3" id="KW-1185">Reference proteome</keyword>
<gene>
    <name evidence="2" type="ORF">BSQ44_09905</name>
</gene>
<dbReference type="PANTHER" id="PTHR33376">
    <property type="match status" value="1"/>
</dbReference>
<dbReference type="CDD" id="cd13666">
    <property type="entry name" value="PBP2_TRAP_DctP_like_1"/>
    <property type="match status" value="1"/>
</dbReference>
<dbReference type="InterPro" id="IPR018389">
    <property type="entry name" value="DctP_fam"/>
</dbReference>
<evidence type="ECO:0000313" key="3">
    <source>
        <dbReference type="Proteomes" id="UP000182840"/>
    </source>
</evidence>
<reference evidence="3" key="1">
    <citation type="submission" date="2016-11" db="EMBL/GenBank/DDBJ databases">
        <title>Mesorhizobium oceanicum sp. nov., isolated from deep seawater in South China Sea.</title>
        <authorList>
            <person name="Fu G.-Y."/>
        </authorList>
    </citation>
    <scope>NUCLEOTIDE SEQUENCE [LARGE SCALE GENOMIC DNA]</scope>
    <source>
        <strain evidence="3">B7</strain>
    </source>
</reference>